<dbReference type="Gene3D" id="3.30.70.1170">
    <property type="entry name" value="Sun protein, domain 3"/>
    <property type="match status" value="1"/>
</dbReference>
<dbReference type="AlphaFoldDB" id="A0A938X9P0"/>
<dbReference type="PROSITE" id="PS01153">
    <property type="entry name" value="NOL1_NOP2_SUN"/>
    <property type="match status" value="1"/>
</dbReference>
<evidence type="ECO:0000256" key="7">
    <source>
        <dbReference type="PROSITE-ProRule" id="PRU01023"/>
    </source>
</evidence>
<dbReference type="CDD" id="cd21147">
    <property type="entry name" value="RsmF_methylt_CTD1"/>
    <property type="match status" value="1"/>
</dbReference>
<reference evidence="10" key="1">
    <citation type="submission" date="2020-08" db="EMBL/GenBank/DDBJ databases">
        <authorList>
            <person name="Cejkova D."/>
            <person name="Kubasova T."/>
            <person name="Jahodarova E."/>
            <person name="Rychlik I."/>
        </authorList>
    </citation>
    <scope>NUCLEOTIDE SEQUENCE</scope>
    <source>
        <strain evidence="10">An582</strain>
    </source>
</reference>
<feature type="binding site" evidence="7">
    <location>
        <begin position="110"/>
        <end position="116"/>
    </location>
    <ligand>
        <name>S-adenosyl-L-methionine</name>
        <dbReference type="ChEBI" id="CHEBI:59789"/>
    </ligand>
</feature>
<dbReference type="PANTHER" id="PTHR22807:SF30">
    <property type="entry name" value="28S RRNA (CYTOSINE(4447)-C(5))-METHYLTRANSFERASE-RELATED"/>
    <property type="match status" value="1"/>
</dbReference>
<evidence type="ECO:0000256" key="8">
    <source>
        <dbReference type="SAM" id="MobiDB-lite"/>
    </source>
</evidence>
<keyword evidence="3 7" id="KW-0489">Methyltransferase</keyword>
<evidence type="ECO:0000256" key="2">
    <source>
        <dbReference type="ARBA" id="ARBA00022490"/>
    </source>
</evidence>
<dbReference type="Gene3D" id="2.30.130.60">
    <property type="match status" value="1"/>
</dbReference>
<keyword evidence="6 7" id="KW-0694">RNA-binding</keyword>
<dbReference type="RefSeq" id="WP_204905525.1">
    <property type="nucleotide sequence ID" value="NZ_JACJKS010000002.1"/>
</dbReference>
<evidence type="ECO:0000313" key="10">
    <source>
        <dbReference type="EMBL" id="MBM6947478.1"/>
    </source>
</evidence>
<keyword evidence="5 7" id="KW-0949">S-adenosyl-L-methionine</keyword>
<feature type="region of interest" description="Disordered" evidence="8">
    <location>
        <begin position="304"/>
        <end position="328"/>
    </location>
</feature>
<dbReference type="SUPFAM" id="SSF53335">
    <property type="entry name" value="S-adenosyl-L-methionine-dependent methyltransferases"/>
    <property type="match status" value="1"/>
</dbReference>
<organism evidence="10 11">
    <name type="scientific">Mordavella massiliensis</name>
    <dbReference type="NCBI Taxonomy" id="1871024"/>
    <lineage>
        <taxon>Bacteria</taxon>
        <taxon>Bacillati</taxon>
        <taxon>Bacillota</taxon>
        <taxon>Clostridia</taxon>
        <taxon>Eubacteriales</taxon>
        <taxon>Clostridiaceae</taxon>
        <taxon>Mordavella</taxon>
    </lineage>
</organism>
<name>A0A938X9P0_9CLOT</name>
<dbReference type="GO" id="GO:0003723">
    <property type="term" value="F:RNA binding"/>
    <property type="evidence" value="ECO:0007669"/>
    <property type="project" value="UniProtKB-UniRule"/>
</dbReference>
<dbReference type="InterPro" id="IPR018314">
    <property type="entry name" value="RsmB/NOL1/NOP2-like_CS"/>
</dbReference>
<protein>
    <submittedName>
        <fullName evidence="10">RsmF rRNA methyltransferase first C-terminal domain-containing protein</fullName>
    </submittedName>
</protein>
<dbReference type="NCBIfam" id="TIGR00446">
    <property type="entry name" value="nop2p"/>
    <property type="match status" value="1"/>
</dbReference>
<evidence type="ECO:0000259" key="9">
    <source>
        <dbReference type="PROSITE" id="PS51686"/>
    </source>
</evidence>
<dbReference type="InterPro" id="IPR031340">
    <property type="entry name" value="RsmF_methylt_CI"/>
</dbReference>
<evidence type="ECO:0000256" key="1">
    <source>
        <dbReference type="ARBA" id="ARBA00007494"/>
    </source>
</evidence>
<dbReference type="InterPro" id="IPR029063">
    <property type="entry name" value="SAM-dependent_MTases_sf"/>
</dbReference>
<dbReference type="CDD" id="cd02440">
    <property type="entry name" value="AdoMet_MTases"/>
    <property type="match status" value="1"/>
</dbReference>
<comment type="similarity">
    <text evidence="1 7">Belongs to the class I-like SAM-binding methyltransferase superfamily. RsmB/NOP family.</text>
</comment>
<dbReference type="Proteomes" id="UP000705508">
    <property type="component" value="Unassembled WGS sequence"/>
</dbReference>
<keyword evidence="4 7" id="KW-0808">Transferase</keyword>
<accession>A0A938X9P0</accession>
<gene>
    <name evidence="10" type="ORF">H6A20_02205</name>
</gene>
<dbReference type="Pfam" id="PF13636">
    <property type="entry name" value="Methyltranf_PUA"/>
    <property type="match status" value="1"/>
</dbReference>
<proteinExistence type="inferred from homology"/>
<feature type="compositionally biased region" description="Basic and acidic residues" evidence="8">
    <location>
        <begin position="304"/>
        <end position="316"/>
    </location>
</feature>
<evidence type="ECO:0000256" key="5">
    <source>
        <dbReference type="ARBA" id="ARBA00022691"/>
    </source>
</evidence>
<feature type="active site" description="Nucleophile" evidence="7">
    <location>
        <position position="232"/>
    </location>
</feature>
<feature type="binding site" evidence="7">
    <location>
        <position position="179"/>
    </location>
    <ligand>
        <name>S-adenosyl-L-methionine</name>
        <dbReference type="ChEBI" id="CHEBI:59789"/>
    </ligand>
</feature>
<feature type="binding site" evidence="7">
    <location>
        <position position="134"/>
    </location>
    <ligand>
        <name>S-adenosyl-L-methionine</name>
        <dbReference type="ChEBI" id="CHEBI:59789"/>
    </ligand>
</feature>
<dbReference type="InterPro" id="IPR023267">
    <property type="entry name" value="RCMT"/>
</dbReference>
<feature type="domain" description="SAM-dependent MTase RsmB/NOP-type" evidence="9">
    <location>
        <begin position="22"/>
        <end position="303"/>
    </location>
</feature>
<dbReference type="PRINTS" id="PR02008">
    <property type="entry name" value="RCMTFAMILY"/>
</dbReference>
<dbReference type="PANTHER" id="PTHR22807">
    <property type="entry name" value="NOP2 YEAST -RELATED NOL1/NOP2/FMU SUN DOMAIN-CONTAINING"/>
    <property type="match status" value="1"/>
</dbReference>
<dbReference type="PROSITE" id="PS51686">
    <property type="entry name" value="SAM_MT_RSMB_NOP"/>
    <property type="match status" value="1"/>
</dbReference>
<evidence type="ECO:0000256" key="6">
    <source>
        <dbReference type="ARBA" id="ARBA00022884"/>
    </source>
</evidence>
<dbReference type="GO" id="GO:0001510">
    <property type="term" value="P:RNA methylation"/>
    <property type="evidence" value="ECO:0007669"/>
    <property type="project" value="InterPro"/>
</dbReference>
<comment type="caution">
    <text evidence="7">Lacks conserved residue(s) required for the propagation of feature annotation.</text>
</comment>
<dbReference type="GO" id="GO:0008173">
    <property type="term" value="F:RNA methyltransferase activity"/>
    <property type="evidence" value="ECO:0007669"/>
    <property type="project" value="InterPro"/>
</dbReference>
<dbReference type="GO" id="GO:0006396">
    <property type="term" value="P:RNA processing"/>
    <property type="evidence" value="ECO:0007669"/>
    <property type="project" value="InterPro"/>
</dbReference>
<dbReference type="Pfam" id="PF17126">
    <property type="entry name" value="RsmF_methylt_CI"/>
    <property type="match status" value="1"/>
</dbReference>
<keyword evidence="2" id="KW-0963">Cytoplasm</keyword>
<dbReference type="GO" id="GO:0008757">
    <property type="term" value="F:S-adenosylmethionine-dependent methyltransferase activity"/>
    <property type="evidence" value="ECO:0007669"/>
    <property type="project" value="InterPro"/>
</dbReference>
<evidence type="ECO:0000256" key="3">
    <source>
        <dbReference type="ARBA" id="ARBA00022603"/>
    </source>
</evidence>
<comment type="caution">
    <text evidence="10">The sequence shown here is derived from an EMBL/GenBank/DDBJ whole genome shotgun (WGS) entry which is preliminary data.</text>
</comment>
<dbReference type="Pfam" id="PF17125">
    <property type="entry name" value="Methyltr_RsmF_N"/>
    <property type="match status" value="1"/>
</dbReference>
<dbReference type="EMBL" id="JACJKS010000002">
    <property type="protein sequence ID" value="MBM6947478.1"/>
    <property type="molecule type" value="Genomic_DNA"/>
</dbReference>
<evidence type="ECO:0000313" key="11">
    <source>
        <dbReference type="Proteomes" id="UP000705508"/>
    </source>
</evidence>
<dbReference type="InterPro" id="IPR031341">
    <property type="entry name" value="Methyltr_RsmF_N"/>
</dbReference>
<dbReference type="InterPro" id="IPR049560">
    <property type="entry name" value="MeTrfase_RsmB-F_NOP2_cat"/>
</dbReference>
<dbReference type="InterPro" id="IPR027391">
    <property type="entry name" value="Nol1_Nop2_Fmu_2"/>
</dbReference>
<reference evidence="10" key="2">
    <citation type="journal article" date="2021" name="Sci. Rep.">
        <title>The distribution of antibiotic resistance genes in chicken gut microbiota commensals.</title>
        <authorList>
            <person name="Juricova H."/>
            <person name="Matiasovicova J."/>
            <person name="Kubasova T."/>
            <person name="Cejkova D."/>
            <person name="Rychlik I."/>
        </authorList>
    </citation>
    <scope>NUCLEOTIDE SEQUENCE</scope>
    <source>
        <strain evidence="10">An582</strain>
    </source>
</reference>
<dbReference type="Pfam" id="PF01189">
    <property type="entry name" value="Methyltr_RsmB-F"/>
    <property type="match status" value="1"/>
</dbReference>
<evidence type="ECO:0000256" key="4">
    <source>
        <dbReference type="ARBA" id="ARBA00022679"/>
    </source>
</evidence>
<sequence length="466" mass="52290">MRFPAAFEEKMQRLLGEEYPAYLACYDEPRYFGLRVNTKKISVEEFLKICPFEVRQVPWIRNGFYYDGTQVSPARHPYYFAGLYYLQEPSAMTPADRLPVEPGDRVLDLCAAPGGKATELGAKLKGEGLLVANDISSSRAKGLLKNLELFGIGNVLVSSEEPGRLCQYFPGYFDKILIDAPCSGEGMFRKDRKMVKAWEEHGPAYFSKIQKHIILQAADMLREGGMMLYSTCTFDPSENEEVIAHLLRERPGFCICSIEPYDGFAPGRPDLVPGADPSLADTVRIFPHRMHGEGHFLALLKKGEGQDARGKKERADAQQGRKRKEAAPELEEFSQKFKIDLSCCTLDIHGERVYDMPVGLPDMRGMRFLRTGLLLGENRKNRFEPSQALAMALPAGGLEDVISLPADDGRVIRYLKGETLDVEDVVSPKKKGWQLFCVDGFPLGWGKLSGGTLKNKYLPGWRWQSV</sequence>
<dbReference type="Gene3D" id="3.40.50.150">
    <property type="entry name" value="Vaccinia Virus protein VP39"/>
    <property type="match status" value="1"/>
</dbReference>
<dbReference type="InterPro" id="IPR001678">
    <property type="entry name" value="MeTrfase_RsmB-F_NOP2_dom"/>
</dbReference>
<dbReference type="InterPro" id="IPR011023">
    <property type="entry name" value="Nop2p"/>
</dbReference>